<reference evidence="3 5" key="3">
    <citation type="submission" date="2017-11" db="EMBL/GenBank/DDBJ databases">
        <title>De-novo sequencing of pomegranate (Punica granatum L.) genome.</title>
        <authorList>
            <person name="Akparov Z."/>
            <person name="Amiraslanov A."/>
            <person name="Hajiyeva S."/>
            <person name="Abbasov M."/>
            <person name="Kaur K."/>
            <person name="Hamwieh A."/>
            <person name="Solovyev V."/>
            <person name="Salamov A."/>
            <person name="Braich B."/>
            <person name="Kosarev P."/>
            <person name="Mahmoud A."/>
            <person name="Hajiyev E."/>
            <person name="Babayeva S."/>
            <person name="Izzatullayeva V."/>
            <person name="Mammadov A."/>
            <person name="Mammadov A."/>
            <person name="Sharifova S."/>
            <person name="Ojaghi J."/>
            <person name="Eynullazada K."/>
            <person name="Bayramov B."/>
            <person name="Abdulazimova A."/>
            <person name="Shahmuradov I."/>
        </authorList>
    </citation>
    <scope>NUCLEOTIDE SEQUENCE [LARGE SCALE GENOMIC DNA]</scope>
    <source>
        <strain evidence="3">AG2017</strain>
        <strain evidence="5">cv. AG2017</strain>
        <tissue evidence="3">Leaf</tissue>
    </source>
</reference>
<feature type="compositionally biased region" description="Basic and acidic residues" evidence="1">
    <location>
        <begin position="39"/>
        <end position="50"/>
    </location>
</feature>
<accession>A0A218VTA9</accession>
<sequence length="180" mass="20101">MDQERWEAIPRVDSGQLIGVAMVEAGARVLGFLRRGKSERRSPEVERTGETKSAIGNGKSGHQSHPPFASFAQQRTPLNPNSNGSTADTIRLEKFPVLESNDSTADAIRLEKFPVLENNPQPELCSSKPRLLKSTPDFEPREDRICGKPPAVTVELEQQQLNGGSEWAELRTRWRFDLHS</sequence>
<reference evidence="2" key="2">
    <citation type="submission" date="2017-06" db="EMBL/GenBank/DDBJ databases">
        <title>The pomegranate genome and the genomics of punicalagin biosynthesis.</title>
        <authorList>
            <person name="Xu C."/>
        </authorList>
    </citation>
    <scope>NUCLEOTIDE SEQUENCE [LARGE SCALE GENOMIC DNA]</scope>
    <source>
        <tissue evidence="2">Fresh leaf</tissue>
    </source>
</reference>
<feature type="region of interest" description="Disordered" evidence="1">
    <location>
        <begin position="33"/>
        <end position="89"/>
    </location>
</feature>
<keyword evidence="5" id="KW-1185">Reference proteome</keyword>
<dbReference type="EMBL" id="PGOL01004300">
    <property type="protein sequence ID" value="PKI37838.1"/>
    <property type="molecule type" value="Genomic_DNA"/>
</dbReference>
<evidence type="ECO:0000313" key="4">
    <source>
        <dbReference type="Proteomes" id="UP000197138"/>
    </source>
</evidence>
<comment type="caution">
    <text evidence="2">The sequence shown here is derived from an EMBL/GenBank/DDBJ whole genome shotgun (WGS) entry which is preliminary data.</text>
</comment>
<feature type="compositionally biased region" description="Basic and acidic residues" evidence="1">
    <location>
        <begin position="136"/>
        <end position="145"/>
    </location>
</feature>
<gene>
    <name evidence="2" type="ORF">CDL15_Pgr008139</name>
    <name evidence="3" type="ORF">CRG98_041788</name>
</gene>
<dbReference type="Proteomes" id="UP000197138">
    <property type="component" value="Unassembled WGS sequence"/>
</dbReference>
<dbReference type="Proteomes" id="UP000233551">
    <property type="component" value="Unassembled WGS sequence"/>
</dbReference>
<feature type="region of interest" description="Disordered" evidence="1">
    <location>
        <begin position="118"/>
        <end position="145"/>
    </location>
</feature>
<organism evidence="2 4">
    <name type="scientific">Punica granatum</name>
    <name type="common">Pomegranate</name>
    <dbReference type="NCBI Taxonomy" id="22663"/>
    <lineage>
        <taxon>Eukaryota</taxon>
        <taxon>Viridiplantae</taxon>
        <taxon>Streptophyta</taxon>
        <taxon>Embryophyta</taxon>
        <taxon>Tracheophyta</taxon>
        <taxon>Spermatophyta</taxon>
        <taxon>Magnoliopsida</taxon>
        <taxon>eudicotyledons</taxon>
        <taxon>Gunneridae</taxon>
        <taxon>Pentapetalae</taxon>
        <taxon>rosids</taxon>
        <taxon>malvids</taxon>
        <taxon>Myrtales</taxon>
        <taxon>Lythraceae</taxon>
        <taxon>Punica</taxon>
    </lineage>
</organism>
<evidence type="ECO:0000313" key="3">
    <source>
        <dbReference type="EMBL" id="PKI37838.1"/>
    </source>
</evidence>
<evidence type="ECO:0000313" key="5">
    <source>
        <dbReference type="Proteomes" id="UP000233551"/>
    </source>
</evidence>
<evidence type="ECO:0000313" key="2">
    <source>
        <dbReference type="EMBL" id="OWM63596.1"/>
    </source>
</evidence>
<protein>
    <submittedName>
        <fullName evidence="2">Uncharacterized protein</fullName>
    </submittedName>
</protein>
<name>A0A218VTA9_PUNGR</name>
<proteinExistence type="predicted"/>
<feature type="compositionally biased region" description="Polar residues" evidence="1">
    <location>
        <begin position="71"/>
        <end position="88"/>
    </location>
</feature>
<dbReference type="AlphaFoldDB" id="A0A218VTA9"/>
<reference evidence="4" key="1">
    <citation type="journal article" date="2017" name="Plant J.">
        <title>The pomegranate (Punica granatum L.) genome and the genomics of punicalagin biosynthesis.</title>
        <authorList>
            <person name="Qin G."/>
            <person name="Xu C."/>
            <person name="Ming R."/>
            <person name="Tang H."/>
            <person name="Guyot R."/>
            <person name="Kramer E.M."/>
            <person name="Hu Y."/>
            <person name="Yi X."/>
            <person name="Qi Y."/>
            <person name="Xu X."/>
            <person name="Gao Z."/>
            <person name="Pan H."/>
            <person name="Jian J."/>
            <person name="Tian Y."/>
            <person name="Yue Z."/>
            <person name="Xu Y."/>
        </authorList>
    </citation>
    <scope>NUCLEOTIDE SEQUENCE [LARGE SCALE GENOMIC DNA]</scope>
    <source>
        <strain evidence="4">cv. Dabenzi</strain>
    </source>
</reference>
<evidence type="ECO:0000256" key="1">
    <source>
        <dbReference type="SAM" id="MobiDB-lite"/>
    </source>
</evidence>
<dbReference type="EMBL" id="MTKT01005898">
    <property type="protein sequence ID" value="OWM63596.1"/>
    <property type="molecule type" value="Genomic_DNA"/>
</dbReference>